<evidence type="ECO:0008006" key="7">
    <source>
        <dbReference type="Google" id="ProtNLM"/>
    </source>
</evidence>
<gene>
    <name evidence="5" type="ORF">LHYA1_G002451</name>
</gene>
<evidence type="ECO:0000259" key="3">
    <source>
        <dbReference type="Pfam" id="PF25116"/>
    </source>
</evidence>
<dbReference type="GeneID" id="41982649"/>
<feature type="chain" id="PRO_5034592722" description="Extracellular serine-rich protein" evidence="1">
    <location>
        <begin position="25"/>
        <end position="781"/>
    </location>
</feature>
<dbReference type="AlphaFoldDB" id="A0A8H8R7D3"/>
<evidence type="ECO:0000256" key="1">
    <source>
        <dbReference type="SAM" id="SignalP"/>
    </source>
</evidence>
<dbReference type="EMBL" id="QGMH01000022">
    <property type="protein sequence ID" value="TVY29060.1"/>
    <property type="molecule type" value="Genomic_DNA"/>
</dbReference>
<comment type="caution">
    <text evidence="5">The sequence shown here is derived from an EMBL/GenBank/DDBJ whole genome shotgun (WGS) entry which is preliminary data.</text>
</comment>
<dbReference type="PANTHER" id="PTHR31002">
    <property type="entry name" value="SERIPAUPERIN"/>
    <property type="match status" value="1"/>
</dbReference>
<dbReference type="InterPro" id="IPR050788">
    <property type="entry name" value="Yeast_SRP1/TIP1_CWP"/>
</dbReference>
<dbReference type="InterPro" id="IPR056825">
    <property type="entry name" value="Agd3_C"/>
</dbReference>
<sequence>MISKVVFQSAVLAASISFITAASASPQAKISNAKPEAIVIPSAVRGPVPVVQTVSAEINNVAVNSNTSAITSNVTTPAAVVAATTVKSTVLILARDTASSYSGYSGLNGYAIPYQVVVVPQAGVTLPNLNSSATSGNYGAIVILSEVSYDYGGTLGFQSALTSAQLATLYQYQNTFGVRMVRLDVFPSADSGTTALGDCCGDGVEQLLSISDTTKFPTSGLKTGAGVSTQGLYHYPATITNSSIATEFIQFAPAAGFSTTSTAGVINNIGGRQQMVFFIGFATDWSATSNLLQHAWIHWATRGLYTGFRRVNLNTQVDDMFLESDIYSPNGTTFQITPADLAQHVTWMATVNAKLNAGSNYFVEVGHNGNGNIEVIDFDWIGYSKNTHVTLGFHCWHLECGSGPIEYGDQIDTPLEFQKPLGTGTNLWPANALLYPYTTVCTNLDALKIWWATPANRDVFAHVSHTFTHEDENNATYYDVTREISWNAAWLSQVGIASASKFSPKGIIPPAITGLHNGDALRAWKDNGIVNVVGDNTRPALLNTQNEHWPLITTVTANGYDGIQITPRWATNIYYNCNLPDCTVLEWINTSAGKGDWYALLAVEKNTNTRHLLGLHHDPFMFHQANLNYQTASETVINGVSTKYSMLQAWVETVVQEMIRVVNWPIISLKHDDVSNLRLPLHGHILTPRPQIATAFASRMARDACGASLAFNVDPTAQTITGVTLTTTGNTCSTTIPVTVPGAVTSTQGFRTEQIGSDPLTIWVQMSGLPVTFTLSTPISL</sequence>
<dbReference type="InterPro" id="IPR056826">
    <property type="entry name" value="Agd3_CE"/>
</dbReference>
<reference evidence="5 6" key="1">
    <citation type="submission" date="2018-05" db="EMBL/GenBank/DDBJ databases">
        <title>Genome sequencing and assembly of the regulated plant pathogen Lachnellula willkommii and related sister species for the development of diagnostic species identification markers.</title>
        <authorList>
            <person name="Giroux E."/>
            <person name="Bilodeau G."/>
        </authorList>
    </citation>
    <scope>NUCLEOTIDE SEQUENCE [LARGE SCALE GENOMIC DNA]</scope>
    <source>
        <strain evidence="5 6">CBS 185.66</strain>
    </source>
</reference>
<dbReference type="Pfam" id="PF25115">
    <property type="entry name" value="Agd3_CE"/>
    <property type="match status" value="1"/>
</dbReference>
<feature type="domain" description="Agd3 deacetylase" evidence="2">
    <location>
        <begin position="313"/>
        <end position="676"/>
    </location>
</feature>
<keyword evidence="6" id="KW-1185">Reference proteome</keyword>
<keyword evidence="1" id="KW-0732">Signal</keyword>
<organism evidence="5 6">
    <name type="scientific">Lachnellula hyalina</name>
    <dbReference type="NCBI Taxonomy" id="1316788"/>
    <lineage>
        <taxon>Eukaryota</taxon>
        <taxon>Fungi</taxon>
        <taxon>Dikarya</taxon>
        <taxon>Ascomycota</taxon>
        <taxon>Pezizomycotina</taxon>
        <taxon>Leotiomycetes</taxon>
        <taxon>Helotiales</taxon>
        <taxon>Lachnaceae</taxon>
        <taxon>Lachnellula</taxon>
    </lineage>
</organism>
<dbReference type="OrthoDB" id="2113314at2759"/>
<protein>
    <recommendedName>
        <fullName evidence="7">Extracellular serine-rich protein</fullName>
    </recommendedName>
</protein>
<feature type="signal peptide" evidence="1">
    <location>
        <begin position="1"/>
        <end position="24"/>
    </location>
</feature>
<feature type="domain" description="Agd3 C-terminal" evidence="4">
    <location>
        <begin position="717"/>
        <end position="779"/>
    </location>
</feature>
<accession>A0A8H8R7D3</accession>
<dbReference type="InterPro" id="IPR056827">
    <property type="entry name" value="CBM87_Agd3"/>
</dbReference>
<feature type="domain" description="Agd3 CBM87" evidence="3">
    <location>
        <begin position="86"/>
        <end position="299"/>
    </location>
</feature>
<name>A0A8H8R7D3_9HELO</name>
<dbReference type="PANTHER" id="PTHR31002:SF34">
    <property type="entry name" value="CELL WALL PROTEIN CWP1-RELATED"/>
    <property type="match status" value="1"/>
</dbReference>
<evidence type="ECO:0000313" key="5">
    <source>
        <dbReference type="EMBL" id="TVY29060.1"/>
    </source>
</evidence>
<proteinExistence type="predicted"/>
<dbReference type="Proteomes" id="UP000431533">
    <property type="component" value="Unassembled WGS sequence"/>
</dbReference>
<evidence type="ECO:0000259" key="2">
    <source>
        <dbReference type="Pfam" id="PF25115"/>
    </source>
</evidence>
<evidence type="ECO:0000259" key="4">
    <source>
        <dbReference type="Pfam" id="PF25117"/>
    </source>
</evidence>
<dbReference type="Pfam" id="PF25116">
    <property type="entry name" value="CBM87_Agd3"/>
    <property type="match status" value="1"/>
</dbReference>
<dbReference type="Pfam" id="PF25117">
    <property type="entry name" value="Agd3_C"/>
    <property type="match status" value="1"/>
</dbReference>
<evidence type="ECO:0000313" key="6">
    <source>
        <dbReference type="Proteomes" id="UP000431533"/>
    </source>
</evidence>
<dbReference type="RefSeq" id="XP_031007848.1">
    <property type="nucleotide sequence ID" value="XM_031147427.1"/>
</dbReference>